<sequence>MGNLCHQHRPKPNKIECGFELDAEHRYCKNPVKQKGERCHFHGYVSGSKDSARYTCGAVNPNARGLKRNKRCMNRVYEENQLCYAHRVKEDEEVKGNIRKCQQCHKPKALDEFGKRPKGTFGREAVCKQCRADKRKRRNYPRVTTGLWKCHMCGDDKPPSVFGTEKFLSTGIKTACMICLNTYDTKRRSKLDAYTKQLFSSIKFHAKNHNPPLVVSITQQDITDMYEKSNICKRTGLPMYHKVVYDSEQLERYARQHYYNFSVDRIDSSKGYVKENGQLVRWGYNSMKWDLSDEILIEWARKVARYQRHLRSEEKEPFNAELKCVEYNNDFERIIDRNITNIKCNIKKQKKRNVTFDSKKKRKITKLEINYKDVKNLFNKQKGFCALTGEKLTAVTNRIRNRYDKLEDKYKRLNQANYSNISIDKIDSVGHYTDDNVQLVCNIINSMKGSMPEDLFIEFCMDIDKYNSDLYI</sequence>
<organism evidence="1">
    <name type="scientific">Pithovirus LCPAC404</name>
    <dbReference type="NCBI Taxonomy" id="2506597"/>
    <lineage>
        <taxon>Viruses</taxon>
        <taxon>Pithoviruses</taxon>
    </lineage>
</organism>
<protein>
    <submittedName>
        <fullName evidence="1">Uncharacterized protein</fullName>
    </submittedName>
</protein>
<dbReference type="Gene3D" id="3.30.40.220">
    <property type="match status" value="2"/>
</dbReference>
<accession>A0A481ZBS7</accession>
<dbReference type="EMBL" id="MK500594">
    <property type="protein sequence ID" value="QBK93338.1"/>
    <property type="molecule type" value="Genomic_DNA"/>
</dbReference>
<reference evidence="1" key="1">
    <citation type="journal article" date="2019" name="MBio">
        <title>Virus Genomes from Deep Sea Sediments Expand the Ocean Megavirome and Support Independent Origins of Viral Gigantism.</title>
        <authorList>
            <person name="Backstrom D."/>
            <person name="Yutin N."/>
            <person name="Jorgensen S.L."/>
            <person name="Dharamshi J."/>
            <person name="Homa F."/>
            <person name="Zaremba-Niedwiedzka K."/>
            <person name="Spang A."/>
            <person name="Wolf Y.I."/>
            <person name="Koonin E.V."/>
            <person name="Ettema T.J."/>
        </authorList>
    </citation>
    <scope>NUCLEOTIDE SEQUENCE</scope>
</reference>
<gene>
    <name evidence="1" type="ORF">LCPAC404_00420</name>
</gene>
<evidence type="ECO:0000313" key="1">
    <source>
        <dbReference type="EMBL" id="QBK93338.1"/>
    </source>
</evidence>
<proteinExistence type="predicted"/>
<name>A0A481ZBS7_9VIRU</name>